<organism evidence="1 2">
    <name type="scientific">Schizophyllum amplum</name>
    <dbReference type="NCBI Taxonomy" id="97359"/>
    <lineage>
        <taxon>Eukaryota</taxon>
        <taxon>Fungi</taxon>
        <taxon>Dikarya</taxon>
        <taxon>Basidiomycota</taxon>
        <taxon>Agaricomycotina</taxon>
        <taxon>Agaricomycetes</taxon>
        <taxon>Agaricomycetidae</taxon>
        <taxon>Agaricales</taxon>
        <taxon>Schizophyllaceae</taxon>
        <taxon>Schizophyllum</taxon>
    </lineage>
</organism>
<name>A0A550BV88_9AGAR</name>
<sequence length="163" mass="18189">MEPTWIVDQCSAFKFTAPREDARIISAHRDNVSRRQVDSTREDLSALHCVLLTHSDAFIRRGSLPDGRQDHDRDTRRRRLVDGPASDVVLKFSTSFNLLHAPQPPPASLFSLCLDPCLPFACPSPPHHLHISGLRFPASLFLPSGLPLPSSSSPLLSRHVIYH</sequence>
<dbReference type="AlphaFoldDB" id="A0A550BV88"/>
<keyword evidence="2" id="KW-1185">Reference proteome</keyword>
<gene>
    <name evidence="1" type="ORF">BD626DRAFT_519622</name>
</gene>
<proteinExistence type="predicted"/>
<accession>A0A550BV88</accession>
<comment type="caution">
    <text evidence="1">The sequence shown here is derived from an EMBL/GenBank/DDBJ whole genome shotgun (WGS) entry which is preliminary data.</text>
</comment>
<evidence type="ECO:0000313" key="2">
    <source>
        <dbReference type="Proteomes" id="UP000320762"/>
    </source>
</evidence>
<dbReference type="Proteomes" id="UP000320762">
    <property type="component" value="Unassembled WGS sequence"/>
</dbReference>
<reference evidence="1 2" key="1">
    <citation type="journal article" date="2019" name="New Phytol.">
        <title>Comparative genomics reveals unique wood-decay strategies and fruiting body development in the Schizophyllaceae.</title>
        <authorList>
            <person name="Almasi E."/>
            <person name="Sahu N."/>
            <person name="Krizsan K."/>
            <person name="Balint B."/>
            <person name="Kovacs G.M."/>
            <person name="Kiss B."/>
            <person name="Cseklye J."/>
            <person name="Drula E."/>
            <person name="Henrissat B."/>
            <person name="Nagy I."/>
            <person name="Chovatia M."/>
            <person name="Adam C."/>
            <person name="LaButti K."/>
            <person name="Lipzen A."/>
            <person name="Riley R."/>
            <person name="Grigoriev I.V."/>
            <person name="Nagy L.G."/>
        </authorList>
    </citation>
    <scope>NUCLEOTIDE SEQUENCE [LARGE SCALE GENOMIC DNA]</scope>
    <source>
        <strain evidence="1 2">NL-1724</strain>
    </source>
</reference>
<dbReference type="EMBL" id="VDMD01000069">
    <property type="protein sequence ID" value="TRM56462.1"/>
    <property type="molecule type" value="Genomic_DNA"/>
</dbReference>
<evidence type="ECO:0000313" key="1">
    <source>
        <dbReference type="EMBL" id="TRM56462.1"/>
    </source>
</evidence>
<protein>
    <submittedName>
        <fullName evidence="1">Uncharacterized protein</fullName>
    </submittedName>
</protein>